<name>A0A914X4Y2_9BILA</name>
<organism evidence="3 4">
    <name type="scientific">Plectus sambesii</name>
    <dbReference type="NCBI Taxonomy" id="2011161"/>
    <lineage>
        <taxon>Eukaryota</taxon>
        <taxon>Metazoa</taxon>
        <taxon>Ecdysozoa</taxon>
        <taxon>Nematoda</taxon>
        <taxon>Chromadorea</taxon>
        <taxon>Plectida</taxon>
        <taxon>Plectina</taxon>
        <taxon>Plectoidea</taxon>
        <taxon>Plectidae</taxon>
        <taxon>Plectus</taxon>
    </lineage>
</organism>
<dbReference type="InterPro" id="IPR052501">
    <property type="entry name" value="Alpha-1-2_FucT"/>
</dbReference>
<dbReference type="GO" id="GO:0016020">
    <property type="term" value="C:membrane"/>
    <property type="evidence" value="ECO:0007669"/>
    <property type="project" value="InterPro"/>
</dbReference>
<keyword evidence="2" id="KW-0808">Transferase</keyword>
<reference evidence="4" key="1">
    <citation type="submission" date="2022-11" db="UniProtKB">
        <authorList>
            <consortium name="WormBaseParasite"/>
        </authorList>
    </citation>
    <scope>IDENTIFICATION</scope>
</reference>
<sequence>MALDYFDNDTGHHICVHIRREDFMLYGVYEYSTENFTRASVLYLRAKLHESGKNTTVAILGDDRLWAQALFANDTWIRVPTIPARPTTDYAFFARHCHTILLTASASTFGFWSAYISSAEIVYYNVEYAMDKDFQGNFVPADIFPPTWIPLQLNSSNNVITEVAR</sequence>
<evidence type="ECO:0000256" key="2">
    <source>
        <dbReference type="ARBA" id="ARBA00022679"/>
    </source>
</evidence>
<accession>A0A914X4Y2</accession>
<dbReference type="Proteomes" id="UP000887566">
    <property type="component" value="Unplaced"/>
</dbReference>
<evidence type="ECO:0000313" key="3">
    <source>
        <dbReference type="Proteomes" id="UP000887566"/>
    </source>
</evidence>
<dbReference type="InterPro" id="IPR002516">
    <property type="entry name" value="Glyco_trans_11"/>
</dbReference>
<dbReference type="PANTHER" id="PTHR22898">
    <property type="entry name" value="UNCHARACTERIZED GLYCOSOL TRANSFERASE-RELATED"/>
    <property type="match status" value="1"/>
</dbReference>
<keyword evidence="3" id="KW-1185">Reference proteome</keyword>
<dbReference type="WBParaSite" id="PSAMB.scaffold636size45008.g7635.t1">
    <property type="protein sequence ID" value="PSAMB.scaffold636size45008.g7635.t1"/>
    <property type="gene ID" value="PSAMB.scaffold636size45008.g7635"/>
</dbReference>
<evidence type="ECO:0000313" key="4">
    <source>
        <dbReference type="WBParaSite" id="PSAMB.scaffold636size45008.g7635.t1"/>
    </source>
</evidence>
<dbReference type="GO" id="GO:0008107">
    <property type="term" value="F:galactoside 2-alpha-L-fucosyltransferase activity"/>
    <property type="evidence" value="ECO:0007669"/>
    <property type="project" value="InterPro"/>
</dbReference>
<dbReference type="PANTHER" id="PTHR22898:SF3">
    <property type="entry name" value="ALPHA-1,2-FUCOSYLTRANSFERASE-RELATED"/>
    <property type="match status" value="1"/>
</dbReference>
<evidence type="ECO:0000256" key="1">
    <source>
        <dbReference type="ARBA" id="ARBA00022676"/>
    </source>
</evidence>
<dbReference type="Pfam" id="PF01531">
    <property type="entry name" value="Glyco_transf_11"/>
    <property type="match status" value="1"/>
</dbReference>
<dbReference type="AlphaFoldDB" id="A0A914X4Y2"/>
<keyword evidence="1" id="KW-0328">Glycosyltransferase</keyword>
<protein>
    <submittedName>
        <fullName evidence="4">L-Fucosyltransferase</fullName>
    </submittedName>
</protein>
<dbReference type="GO" id="GO:0005975">
    <property type="term" value="P:carbohydrate metabolic process"/>
    <property type="evidence" value="ECO:0007669"/>
    <property type="project" value="InterPro"/>
</dbReference>
<proteinExistence type="predicted"/>